<protein>
    <recommendedName>
        <fullName evidence="7 8">UDP-N-acetylmuramoylalanine--D-glutamate ligase</fullName>
        <ecNumber evidence="7 8">6.3.2.9</ecNumber>
    </recommendedName>
    <alternativeName>
        <fullName evidence="7">D-glutamic acid-adding enzyme</fullName>
    </alternativeName>
    <alternativeName>
        <fullName evidence="7">UDP-N-acetylmuramoyl-L-alanyl-D-glutamate synthetase</fullName>
    </alternativeName>
</protein>
<keyword evidence="7 8" id="KW-0961">Cell wall biogenesis/degradation</keyword>
<keyword evidence="7 8" id="KW-0133">Cell shape</keyword>
<feature type="domain" description="Mur ligase C-terminal" evidence="9">
    <location>
        <begin position="296"/>
        <end position="408"/>
    </location>
</feature>
<dbReference type="InterPro" id="IPR036565">
    <property type="entry name" value="Mur-like_cat_sf"/>
</dbReference>
<organism evidence="11 12">
    <name type="scientific">Marinitoga aeolica</name>
    <dbReference type="NCBI Taxonomy" id="2809031"/>
    <lineage>
        <taxon>Bacteria</taxon>
        <taxon>Thermotogati</taxon>
        <taxon>Thermotogota</taxon>
        <taxon>Thermotogae</taxon>
        <taxon>Petrotogales</taxon>
        <taxon>Petrotogaceae</taxon>
        <taxon>Marinitoga</taxon>
    </lineage>
</organism>
<dbReference type="InterPro" id="IPR004101">
    <property type="entry name" value="Mur_ligase_C"/>
</dbReference>
<dbReference type="HAMAP" id="MF_00639">
    <property type="entry name" value="MurD"/>
    <property type="match status" value="1"/>
</dbReference>
<dbReference type="EC" id="6.3.2.9" evidence="7 8"/>
<evidence type="ECO:0000256" key="6">
    <source>
        <dbReference type="ARBA" id="ARBA00022840"/>
    </source>
</evidence>
<dbReference type="InterPro" id="IPR005762">
    <property type="entry name" value="MurD"/>
</dbReference>
<dbReference type="InterPro" id="IPR013221">
    <property type="entry name" value="Mur_ligase_cen"/>
</dbReference>
<dbReference type="SUPFAM" id="SSF53623">
    <property type="entry name" value="MurD-like peptide ligases, catalytic domain"/>
    <property type="match status" value="1"/>
</dbReference>
<feature type="domain" description="Mur ligase central" evidence="10">
    <location>
        <begin position="110"/>
        <end position="260"/>
    </location>
</feature>
<dbReference type="EMBL" id="CP069362">
    <property type="protein sequence ID" value="WGS63978.1"/>
    <property type="molecule type" value="Genomic_DNA"/>
</dbReference>
<dbReference type="Pfam" id="PF08245">
    <property type="entry name" value="Mur_ligase_M"/>
    <property type="match status" value="1"/>
</dbReference>
<evidence type="ECO:0000256" key="3">
    <source>
        <dbReference type="ARBA" id="ARBA00022490"/>
    </source>
</evidence>
<evidence type="ECO:0000256" key="4">
    <source>
        <dbReference type="ARBA" id="ARBA00022598"/>
    </source>
</evidence>
<evidence type="ECO:0000259" key="10">
    <source>
        <dbReference type="Pfam" id="PF08245"/>
    </source>
</evidence>
<evidence type="ECO:0000313" key="11">
    <source>
        <dbReference type="EMBL" id="WGS63978.1"/>
    </source>
</evidence>
<dbReference type="Gene3D" id="3.40.1190.10">
    <property type="entry name" value="Mur-like, catalytic domain"/>
    <property type="match status" value="1"/>
</dbReference>
<proteinExistence type="inferred from homology"/>
<comment type="function">
    <text evidence="7 8">Cell wall formation. Catalyzes the addition of glutamate to the nucleotide precursor UDP-N-acetylmuramoyl-L-alanine (UMA).</text>
</comment>
<dbReference type="Gene3D" id="3.90.190.20">
    <property type="entry name" value="Mur ligase, C-terminal domain"/>
    <property type="match status" value="1"/>
</dbReference>
<keyword evidence="12" id="KW-1185">Reference proteome</keyword>
<keyword evidence="6 7" id="KW-0067">ATP-binding</keyword>
<dbReference type="Gene3D" id="3.40.50.720">
    <property type="entry name" value="NAD(P)-binding Rossmann-like Domain"/>
    <property type="match status" value="1"/>
</dbReference>
<name>A0ABY8PMW2_9BACT</name>
<keyword evidence="7 8" id="KW-0131">Cell cycle</keyword>
<comment type="subcellular location">
    <subcellularLocation>
        <location evidence="1 7 8">Cytoplasm</location>
    </subcellularLocation>
</comment>
<dbReference type="RefSeq" id="WP_280997280.1">
    <property type="nucleotide sequence ID" value="NZ_CP069362.1"/>
</dbReference>
<dbReference type="PANTHER" id="PTHR43692:SF1">
    <property type="entry name" value="UDP-N-ACETYLMURAMOYLALANINE--D-GLUTAMATE LIGASE"/>
    <property type="match status" value="1"/>
</dbReference>
<comment type="pathway">
    <text evidence="2 7 8">Cell wall biogenesis; peptidoglycan biosynthesis.</text>
</comment>
<evidence type="ECO:0000256" key="5">
    <source>
        <dbReference type="ARBA" id="ARBA00022741"/>
    </source>
</evidence>
<evidence type="ECO:0000256" key="2">
    <source>
        <dbReference type="ARBA" id="ARBA00004752"/>
    </source>
</evidence>
<evidence type="ECO:0000313" key="12">
    <source>
        <dbReference type="Proteomes" id="UP001232493"/>
    </source>
</evidence>
<comment type="catalytic activity">
    <reaction evidence="7 8">
        <text>UDP-N-acetyl-alpha-D-muramoyl-L-alanine + D-glutamate + ATP = UDP-N-acetyl-alpha-D-muramoyl-L-alanyl-D-glutamate + ADP + phosphate + H(+)</text>
        <dbReference type="Rhea" id="RHEA:16429"/>
        <dbReference type="ChEBI" id="CHEBI:15378"/>
        <dbReference type="ChEBI" id="CHEBI:29986"/>
        <dbReference type="ChEBI" id="CHEBI:30616"/>
        <dbReference type="ChEBI" id="CHEBI:43474"/>
        <dbReference type="ChEBI" id="CHEBI:83898"/>
        <dbReference type="ChEBI" id="CHEBI:83900"/>
        <dbReference type="ChEBI" id="CHEBI:456216"/>
        <dbReference type="EC" id="6.3.2.9"/>
    </reaction>
</comment>
<keyword evidence="7 8" id="KW-0132">Cell division</keyword>
<dbReference type="GO" id="GO:0008764">
    <property type="term" value="F:UDP-N-acetylmuramoylalanine-D-glutamate ligase activity"/>
    <property type="evidence" value="ECO:0007669"/>
    <property type="project" value="UniProtKB-EC"/>
</dbReference>
<dbReference type="Pfam" id="PF21377">
    <property type="entry name" value="MurD_N"/>
    <property type="match status" value="1"/>
</dbReference>
<keyword evidence="5 7" id="KW-0547">Nucleotide-binding</keyword>
<keyword evidence="7 8" id="KW-0573">Peptidoglycan synthesis</keyword>
<keyword evidence="3 7" id="KW-0963">Cytoplasm</keyword>
<comment type="similarity">
    <text evidence="7">Belongs to the MurCDEF family.</text>
</comment>
<evidence type="ECO:0000256" key="7">
    <source>
        <dbReference type="HAMAP-Rule" id="MF_00639"/>
    </source>
</evidence>
<evidence type="ECO:0000259" key="9">
    <source>
        <dbReference type="Pfam" id="PF02875"/>
    </source>
</evidence>
<dbReference type="SUPFAM" id="SSF51984">
    <property type="entry name" value="MurCD N-terminal domain"/>
    <property type="match status" value="1"/>
</dbReference>
<dbReference type="Proteomes" id="UP001232493">
    <property type="component" value="Chromosome"/>
</dbReference>
<dbReference type="PANTHER" id="PTHR43692">
    <property type="entry name" value="UDP-N-ACETYLMURAMOYLALANINE--D-GLUTAMATE LIGASE"/>
    <property type="match status" value="1"/>
</dbReference>
<sequence length="435" mass="50076">MKICLVGYGISNEELLKNILIYEDDEICVSNNKGFSDKEILFFKNNNILYEEKHGELLKNSDLAIISPGINPKSLPIKIIKENNIPYTTEIEYAWEKIKMKNPKAIFIAITGTNGKSTTTKLIGHILKNTYNTFIGGNLGTPLSTAEFNKEIYVVEVSSFQLFWSKEFTPEFSVLINLMPDHLDWHSSIEEYYNTKINLILKSINTEGLGFVNSNLKSYFDFNNKNLFFFGENGDYLWNDNMIKTKNNINIKIKNESLKLDIYKEDVLAAVAISLNLGISKELIEKNIESFRTLEHRLEFVGEYKNIKFYNDSKATNVHAAFSAYKSFRNKNYIALLSGRPKNEDMSDFLNELQKNAKKVIVFGEMVMEVKKYPFFTNYIIEKDLTAAFKKAVSLADRDDCIILSPAGASYDLFKNYKERGKAFKEEVYKLMEMI</sequence>
<evidence type="ECO:0000256" key="1">
    <source>
        <dbReference type="ARBA" id="ARBA00004496"/>
    </source>
</evidence>
<gene>
    <name evidence="7 11" type="primary">murD</name>
    <name evidence="11" type="ORF">JRV97_06245</name>
</gene>
<feature type="binding site" evidence="7">
    <location>
        <begin position="112"/>
        <end position="118"/>
    </location>
    <ligand>
        <name>ATP</name>
        <dbReference type="ChEBI" id="CHEBI:30616"/>
    </ligand>
</feature>
<dbReference type="SUPFAM" id="SSF53244">
    <property type="entry name" value="MurD-like peptide ligases, peptide-binding domain"/>
    <property type="match status" value="1"/>
</dbReference>
<evidence type="ECO:0000256" key="8">
    <source>
        <dbReference type="RuleBase" id="RU003664"/>
    </source>
</evidence>
<reference evidence="11 12" key="1">
    <citation type="submission" date="2021-02" db="EMBL/GenBank/DDBJ databases">
        <title>Characterization of Marinitoga sp. nov. str. BP5-C20A.</title>
        <authorList>
            <person name="Erauso G."/>
            <person name="Postec A."/>
        </authorList>
    </citation>
    <scope>NUCLEOTIDE SEQUENCE [LARGE SCALE GENOMIC DNA]</scope>
    <source>
        <strain evidence="11 12">BP5-C20A</strain>
    </source>
</reference>
<dbReference type="NCBIfam" id="TIGR01087">
    <property type="entry name" value="murD"/>
    <property type="match status" value="1"/>
</dbReference>
<dbReference type="InterPro" id="IPR036615">
    <property type="entry name" value="Mur_ligase_C_dom_sf"/>
</dbReference>
<dbReference type="Pfam" id="PF02875">
    <property type="entry name" value="Mur_ligase_C"/>
    <property type="match status" value="1"/>
</dbReference>
<keyword evidence="4 7" id="KW-0436">Ligase</keyword>
<accession>A0ABY8PMW2</accession>